<feature type="non-terminal residue" evidence="1">
    <location>
        <position position="1"/>
    </location>
</feature>
<comment type="caution">
    <text evidence="1">The sequence shown here is derived from an EMBL/GenBank/DDBJ whole genome shotgun (WGS) entry which is preliminary data.</text>
</comment>
<organism evidence="1">
    <name type="scientific">marine sediment metagenome</name>
    <dbReference type="NCBI Taxonomy" id="412755"/>
    <lineage>
        <taxon>unclassified sequences</taxon>
        <taxon>metagenomes</taxon>
        <taxon>ecological metagenomes</taxon>
    </lineage>
</organism>
<name>X1QNJ6_9ZZZZ</name>
<reference evidence="1" key="1">
    <citation type="journal article" date="2014" name="Front. Microbiol.">
        <title>High frequency of phylogenetically diverse reductive dehalogenase-homologous genes in deep subseafloor sedimentary metagenomes.</title>
        <authorList>
            <person name="Kawai M."/>
            <person name="Futagami T."/>
            <person name="Toyoda A."/>
            <person name="Takaki Y."/>
            <person name="Nishi S."/>
            <person name="Hori S."/>
            <person name="Arai W."/>
            <person name="Tsubouchi T."/>
            <person name="Morono Y."/>
            <person name="Uchiyama I."/>
            <person name="Ito T."/>
            <person name="Fujiyama A."/>
            <person name="Inagaki F."/>
            <person name="Takami H."/>
        </authorList>
    </citation>
    <scope>NUCLEOTIDE SEQUENCE</scope>
    <source>
        <strain evidence="1">Expedition CK06-06</strain>
    </source>
</reference>
<feature type="non-terminal residue" evidence="1">
    <location>
        <position position="170"/>
    </location>
</feature>
<dbReference type="AlphaFoldDB" id="X1QNJ6"/>
<evidence type="ECO:0000313" key="1">
    <source>
        <dbReference type="EMBL" id="GAI52540.1"/>
    </source>
</evidence>
<proteinExistence type="predicted"/>
<protein>
    <submittedName>
        <fullName evidence="1">Uncharacterized protein</fullName>
    </submittedName>
</protein>
<gene>
    <name evidence="1" type="ORF">S06H3_61433</name>
</gene>
<accession>X1QNJ6</accession>
<sequence>VDLWLFNATHSVAHDAKELMVSFDDALGVYQDEHEGEFYVPIDDIMGELGQSITDIVWDAGFEEDRVERAAQEGVDIVSRALIDAGAGAWDAAGFGIMDFEFDIGDLIFEGELIVEFPEMSAFEAIAAFPAMMWSLFTLDFDTFVEQGMKMYHLQQALGEKIRDEVAKGA</sequence>
<dbReference type="EMBL" id="BARV01040285">
    <property type="protein sequence ID" value="GAI52540.1"/>
    <property type="molecule type" value="Genomic_DNA"/>
</dbReference>